<feature type="transmembrane region" description="Helical" evidence="7">
    <location>
        <begin position="129"/>
        <end position="154"/>
    </location>
</feature>
<feature type="region of interest" description="Disordered" evidence="6">
    <location>
        <begin position="201"/>
        <end position="223"/>
    </location>
</feature>
<evidence type="ECO:0000256" key="7">
    <source>
        <dbReference type="SAM" id="Phobius"/>
    </source>
</evidence>
<evidence type="ECO:0000256" key="4">
    <source>
        <dbReference type="ARBA" id="ARBA00022989"/>
    </source>
</evidence>
<accession>C1N847</accession>
<evidence type="ECO:0000256" key="5">
    <source>
        <dbReference type="ARBA" id="ARBA00023136"/>
    </source>
</evidence>
<feature type="transmembrane region" description="Helical" evidence="7">
    <location>
        <begin position="288"/>
        <end position="306"/>
    </location>
</feature>
<gene>
    <name evidence="8" type="ORF">MICPUCDRAFT_43245</name>
</gene>
<dbReference type="InterPro" id="IPR044644">
    <property type="entry name" value="DinF-like"/>
</dbReference>
<comment type="subcellular location">
    <subcellularLocation>
        <location evidence="1">Membrane</location>
        <topology evidence="1">Multi-pass membrane protein</topology>
    </subcellularLocation>
</comment>
<dbReference type="EMBL" id="GG663750">
    <property type="protein sequence ID" value="EEH51640.1"/>
    <property type="molecule type" value="Genomic_DNA"/>
</dbReference>
<dbReference type="eggNOG" id="KOG1347">
    <property type="taxonomic scope" value="Eukaryota"/>
</dbReference>
<feature type="transmembrane region" description="Helical" evidence="7">
    <location>
        <begin position="242"/>
        <end position="268"/>
    </location>
</feature>
<evidence type="ECO:0000256" key="3">
    <source>
        <dbReference type="ARBA" id="ARBA00022692"/>
    </source>
</evidence>
<dbReference type="Proteomes" id="UP000001876">
    <property type="component" value="Unassembled WGS sequence"/>
</dbReference>
<dbReference type="RefSeq" id="XP_003064018.1">
    <property type="nucleotide sequence ID" value="XM_003063972.1"/>
</dbReference>
<proteinExistence type="inferred from homology"/>
<feature type="transmembrane region" description="Helical" evidence="7">
    <location>
        <begin position="327"/>
        <end position="349"/>
    </location>
</feature>
<comment type="similarity">
    <text evidence="2">Belongs to the multi antimicrobial extrusion (MATE) (TC 2.A.66.1) family.</text>
</comment>
<feature type="transmembrane region" description="Helical" evidence="7">
    <location>
        <begin position="446"/>
        <end position="467"/>
    </location>
</feature>
<dbReference type="GO" id="GO:0016020">
    <property type="term" value="C:membrane"/>
    <property type="evidence" value="ECO:0007669"/>
    <property type="project" value="UniProtKB-SubCell"/>
</dbReference>
<dbReference type="GeneID" id="9689648"/>
<reference evidence="8 9" key="1">
    <citation type="journal article" date="2009" name="Science">
        <title>Green evolution and dynamic adaptations revealed by genomes of the marine picoeukaryotes Micromonas.</title>
        <authorList>
            <person name="Worden A.Z."/>
            <person name="Lee J.H."/>
            <person name="Mock T."/>
            <person name="Rouze P."/>
            <person name="Simmons M.P."/>
            <person name="Aerts A.L."/>
            <person name="Allen A.E."/>
            <person name="Cuvelier M.L."/>
            <person name="Derelle E."/>
            <person name="Everett M.V."/>
            <person name="Foulon E."/>
            <person name="Grimwood J."/>
            <person name="Gundlach H."/>
            <person name="Henrissat B."/>
            <person name="Napoli C."/>
            <person name="McDonald S.M."/>
            <person name="Parker M.S."/>
            <person name="Rombauts S."/>
            <person name="Salamov A."/>
            <person name="Von Dassow P."/>
            <person name="Badger J.H."/>
            <person name="Coutinho P.M."/>
            <person name="Demir E."/>
            <person name="Dubchak I."/>
            <person name="Gentemann C."/>
            <person name="Eikrem W."/>
            <person name="Gready J.E."/>
            <person name="John U."/>
            <person name="Lanier W."/>
            <person name="Lindquist E.A."/>
            <person name="Lucas S."/>
            <person name="Mayer K.F."/>
            <person name="Moreau H."/>
            <person name="Not F."/>
            <person name="Otillar R."/>
            <person name="Panaud O."/>
            <person name="Pangilinan J."/>
            <person name="Paulsen I."/>
            <person name="Piegu B."/>
            <person name="Poliakov A."/>
            <person name="Robbens S."/>
            <person name="Schmutz J."/>
            <person name="Toulza E."/>
            <person name="Wyss T."/>
            <person name="Zelensky A."/>
            <person name="Zhou K."/>
            <person name="Armbrust E.V."/>
            <person name="Bhattacharya D."/>
            <person name="Goodenough U.W."/>
            <person name="Van de Peer Y."/>
            <person name="Grigoriev I.V."/>
        </authorList>
    </citation>
    <scope>NUCLEOTIDE SEQUENCE [LARGE SCALE GENOMIC DNA]</scope>
    <source>
        <strain evidence="8 9">CCMP1545</strain>
    </source>
</reference>
<organism evidence="9">
    <name type="scientific">Micromonas pusilla (strain CCMP1545)</name>
    <name type="common">Picoplanktonic green alga</name>
    <dbReference type="NCBI Taxonomy" id="564608"/>
    <lineage>
        <taxon>Eukaryota</taxon>
        <taxon>Viridiplantae</taxon>
        <taxon>Chlorophyta</taxon>
        <taxon>Mamiellophyceae</taxon>
        <taxon>Mamiellales</taxon>
        <taxon>Mamiellaceae</taxon>
        <taxon>Micromonas</taxon>
    </lineage>
</organism>
<feature type="compositionally biased region" description="Low complexity" evidence="6">
    <location>
        <begin position="25"/>
        <end position="35"/>
    </location>
</feature>
<name>C1N847_MICPC</name>
<evidence type="ECO:0000256" key="6">
    <source>
        <dbReference type="SAM" id="MobiDB-lite"/>
    </source>
</evidence>
<evidence type="ECO:0000313" key="8">
    <source>
        <dbReference type="EMBL" id="EEH51640.1"/>
    </source>
</evidence>
<keyword evidence="3 7" id="KW-0812">Transmembrane</keyword>
<dbReference type="PANTHER" id="PTHR42893:SF9">
    <property type="entry name" value="PROTEIN DETOXIFICATION 46, CHLOROPLASTIC"/>
    <property type="match status" value="1"/>
</dbReference>
<feature type="transmembrane region" description="Helical" evidence="7">
    <location>
        <begin position="361"/>
        <end position="381"/>
    </location>
</feature>
<keyword evidence="4 7" id="KW-1133">Transmembrane helix</keyword>
<dbReference type="PANTHER" id="PTHR42893">
    <property type="entry name" value="PROTEIN DETOXIFICATION 44, CHLOROPLASTIC-RELATED"/>
    <property type="match status" value="1"/>
</dbReference>
<evidence type="ECO:0000256" key="2">
    <source>
        <dbReference type="ARBA" id="ARBA00010199"/>
    </source>
</evidence>
<evidence type="ECO:0000256" key="1">
    <source>
        <dbReference type="ARBA" id="ARBA00004141"/>
    </source>
</evidence>
<keyword evidence="5 7" id="KW-0472">Membrane</keyword>
<feature type="transmembrane region" description="Helical" evidence="7">
    <location>
        <begin position="174"/>
        <end position="192"/>
    </location>
</feature>
<feature type="transmembrane region" description="Helical" evidence="7">
    <location>
        <begin position="402"/>
        <end position="426"/>
    </location>
</feature>
<evidence type="ECO:0000313" key="9">
    <source>
        <dbReference type="Proteomes" id="UP000001876"/>
    </source>
</evidence>
<dbReference type="KEGG" id="mpp:MICPUCDRAFT_43245"/>
<dbReference type="OMA" id="YSEDMSQ"/>
<dbReference type="OrthoDB" id="423427at2759"/>
<sequence length="588" mass="61996">MASMTNATSGPARVARRAPRRGAAPRRVAASASSSARDHHRHGDLTTRRVVSDDAQRWRWRRASPAPSPSPSSSVRRRPRRVDANDAAANPNLSYYEVDDAELNARGDGDDGDDDGVPEMSSKEMFKRLVRFTLPTMAIWVCGPILGMIDTAVVGSASTLELAAMSPGGVYVDYPSYLISSALAVATTTLVAQDRLAEKRERKKARRKVNDNGGDGGVTTTTTLDVGQQSSVSSASTTADGLVIAAASGAVIGLILAVVSKACIAAFAGPASAAVVPAAVTYATIRLVGLPAAMVISVAQSAFLACRSPAQARSIHWFPYDRTAMRFLKIAGPVCFLNAIKVFFVGSLVQGVTAISPEASAANGVMTAIYFFFAVMGDGVSQAAQTFLPPVLGSRRAIKTSLMLLASAMCLGLASAIASSAIATYGHGIFTTNAAVVDIMLRCAPVMSFALFCHTASMGSEGCLLAARDTKFMTLCYGPNAILAYATMKVVCIGRLGMGAEALWVALAQFHCDAFVTAVGGLSLSTYSRDSFFPSSPFFSHHVRKLFVLLAGAVCAHCGHPEGLSLFVRSFTCARHTCLHFKHFHFAL</sequence>
<feature type="region of interest" description="Disordered" evidence="6">
    <location>
        <begin position="1"/>
        <end position="120"/>
    </location>
</feature>
<protein>
    <submittedName>
        <fullName evidence="8">Multidrug/Oligosaccharidyl-lipid/Polysaccharide flippase superfamily</fullName>
    </submittedName>
</protein>
<dbReference type="AlphaFoldDB" id="C1N847"/>
<keyword evidence="9" id="KW-1185">Reference proteome</keyword>
<dbReference type="STRING" id="564608.C1N847"/>
<feature type="compositionally biased region" description="Basic residues" evidence="6">
    <location>
        <begin position="14"/>
        <end position="24"/>
    </location>
</feature>
<feature type="compositionally biased region" description="Basic and acidic residues" evidence="6">
    <location>
        <begin position="41"/>
        <end position="57"/>
    </location>
</feature>